<evidence type="ECO:0000256" key="2">
    <source>
        <dbReference type="ARBA" id="ARBA00022801"/>
    </source>
</evidence>
<comment type="caution">
    <text evidence="4">The sequence shown here is derived from an EMBL/GenBank/DDBJ whole genome shotgun (WGS) entry which is preliminary data.</text>
</comment>
<sequence>MSLKEKEKLLVVVDMQGDFIGGALGTEQARAILPAVRRRVARARAEDERIVFTRDTHGENYLATNEGKNLPVPHCLRGSAGWQIAEGLCAAGDTVFDKPAFGSVALGEYAAAEGFSQIELIGVCTDICVISNALLLKAFLPDAEICVRADCCAGITPESHERALGAMAACQVKII</sequence>
<accession>A0A9D1ZVK3</accession>
<dbReference type="EMBL" id="DXCQ01000023">
    <property type="protein sequence ID" value="HIY96473.1"/>
    <property type="molecule type" value="Genomic_DNA"/>
</dbReference>
<dbReference type="CDD" id="cd00431">
    <property type="entry name" value="cysteine_hydrolases"/>
    <property type="match status" value="1"/>
</dbReference>
<dbReference type="PANTHER" id="PTHR43540:SF6">
    <property type="entry name" value="ISOCHORISMATASE-LIKE DOMAIN-CONTAINING PROTEIN"/>
    <property type="match status" value="1"/>
</dbReference>
<dbReference type="GO" id="GO:0016787">
    <property type="term" value="F:hydrolase activity"/>
    <property type="evidence" value="ECO:0007669"/>
    <property type="project" value="UniProtKB-KW"/>
</dbReference>
<organism evidence="4 5">
    <name type="scientific">Candidatus Borkfalkia excrementigallinarum</name>
    <dbReference type="NCBI Taxonomy" id="2838506"/>
    <lineage>
        <taxon>Bacteria</taxon>
        <taxon>Bacillati</taxon>
        <taxon>Bacillota</taxon>
        <taxon>Clostridia</taxon>
        <taxon>Christensenellales</taxon>
        <taxon>Christensenellaceae</taxon>
        <taxon>Candidatus Borkfalkia</taxon>
    </lineage>
</organism>
<dbReference type="Gene3D" id="3.40.50.850">
    <property type="entry name" value="Isochorismatase-like"/>
    <property type="match status" value="1"/>
</dbReference>
<dbReference type="InterPro" id="IPR000868">
    <property type="entry name" value="Isochorismatase-like_dom"/>
</dbReference>
<dbReference type="Pfam" id="PF00857">
    <property type="entry name" value="Isochorismatase"/>
    <property type="match status" value="1"/>
</dbReference>
<evidence type="ECO:0000256" key="1">
    <source>
        <dbReference type="ARBA" id="ARBA00006336"/>
    </source>
</evidence>
<reference evidence="4" key="1">
    <citation type="journal article" date="2021" name="PeerJ">
        <title>Extensive microbial diversity within the chicken gut microbiome revealed by metagenomics and culture.</title>
        <authorList>
            <person name="Gilroy R."/>
            <person name="Ravi A."/>
            <person name="Getino M."/>
            <person name="Pursley I."/>
            <person name="Horton D.L."/>
            <person name="Alikhan N.F."/>
            <person name="Baker D."/>
            <person name="Gharbi K."/>
            <person name="Hall N."/>
            <person name="Watson M."/>
            <person name="Adriaenssens E.M."/>
            <person name="Foster-Nyarko E."/>
            <person name="Jarju S."/>
            <person name="Secka A."/>
            <person name="Antonio M."/>
            <person name="Oren A."/>
            <person name="Chaudhuri R.R."/>
            <person name="La Ragione R."/>
            <person name="Hildebrand F."/>
            <person name="Pallen M.J."/>
        </authorList>
    </citation>
    <scope>NUCLEOTIDE SEQUENCE</scope>
    <source>
        <strain evidence="4">1345</strain>
    </source>
</reference>
<evidence type="ECO:0000259" key="3">
    <source>
        <dbReference type="Pfam" id="PF00857"/>
    </source>
</evidence>
<name>A0A9D1ZVK3_9FIRM</name>
<comment type="similarity">
    <text evidence="1">Belongs to the isochorismatase family.</text>
</comment>
<feature type="domain" description="Isochorismatase-like" evidence="3">
    <location>
        <begin position="9"/>
        <end position="174"/>
    </location>
</feature>
<protein>
    <submittedName>
        <fullName evidence="4">Cysteine hydrolase</fullName>
    </submittedName>
</protein>
<evidence type="ECO:0000313" key="4">
    <source>
        <dbReference type="EMBL" id="HIY96473.1"/>
    </source>
</evidence>
<dbReference type="AlphaFoldDB" id="A0A9D1ZVK3"/>
<gene>
    <name evidence="4" type="ORF">H9729_02180</name>
</gene>
<evidence type="ECO:0000313" key="5">
    <source>
        <dbReference type="Proteomes" id="UP000886750"/>
    </source>
</evidence>
<dbReference type="InterPro" id="IPR050272">
    <property type="entry name" value="Isochorismatase-like_hydrls"/>
</dbReference>
<dbReference type="SUPFAM" id="SSF52499">
    <property type="entry name" value="Isochorismatase-like hydrolases"/>
    <property type="match status" value="1"/>
</dbReference>
<dbReference type="PANTHER" id="PTHR43540">
    <property type="entry name" value="PEROXYUREIDOACRYLATE/UREIDOACRYLATE AMIDOHYDROLASE-RELATED"/>
    <property type="match status" value="1"/>
</dbReference>
<keyword evidence="2 4" id="KW-0378">Hydrolase</keyword>
<dbReference type="InterPro" id="IPR036380">
    <property type="entry name" value="Isochorismatase-like_sf"/>
</dbReference>
<proteinExistence type="inferred from homology"/>
<reference evidence="4" key="2">
    <citation type="submission" date="2021-04" db="EMBL/GenBank/DDBJ databases">
        <authorList>
            <person name="Gilroy R."/>
        </authorList>
    </citation>
    <scope>NUCLEOTIDE SEQUENCE</scope>
    <source>
        <strain evidence="4">1345</strain>
    </source>
</reference>
<dbReference type="Proteomes" id="UP000886750">
    <property type="component" value="Unassembled WGS sequence"/>
</dbReference>